<proteinExistence type="predicted"/>
<name>A0A5E8CHN0_9ZZZZ</name>
<dbReference type="Pfam" id="PF19063">
    <property type="entry name" value="DUF5759"/>
    <property type="match status" value="1"/>
</dbReference>
<dbReference type="EMBL" id="CABVLZ010000002">
    <property type="protein sequence ID" value="VVU94908.1"/>
    <property type="molecule type" value="Genomic_DNA"/>
</dbReference>
<organism evidence="1">
    <name type="scientific">seawater metagenome</name>
    <dbReference type="NCBI Taxonomy" id="1561972"/>
    <lineage>
        <taxon>unclassified sequences</taxon>
        <taxon>metagenomes</taxon>
        <taxon>ecological metagenomes</taxon>
    </lineage>
</organism>
<dbReference type="AlphaFoldDB" id="A0A5E8CHN0"/>
<reference evidence="1" key="1">
    <citation type="submission" date="2019-09" db="EMBL/GenBank/DDBJ databases">
        <authorList>
            <person name="Needham M D."/>
        </authorList>
    </citation>
    <scope>NUCLEOTIDE SEQUENCE</scope>
</reference>
<dbReference type="InterPro" id="IPR043977">
    <property type="entry name" value="DUF5759"/>
</dbReference>
<gene>
    <name evidence="1" type="ORF">CPAV1605_633</name>
</gene>
<sequence length="95" mass="11228">MLDLKLLKQFQEKKKKLKKNNYKKVLKTCHKKIMLVSKTGASNCWFIVPELTFGLPLYDIEECSKYINKKLKKNGLNVDYYKPNVLFISWNNLAN</sequence>
<accession>A0A5E8CHN0</accession>
<protein>
    <submittedName>
        <fullName evidence="1">Uncharacterized protein</fullName>
    </submittedName>
</protein>
<evidence type="ECO:0000313" key="1">
    <source>
        <dbReference type="EMBL" id="VVU94908.1"/>
    </source>
</evidence>